<gene>
    <name evidence="1" type="ORF">F4821DRAFT_274696</name>
</gene>
<reference evidence="1 2" key="1">
    <citation type="journal article" date="2022" name="New Phytol.">
        <title>Ecological generalism drives hyperdiversity of secondary metabolite gene clusters in xylarialean endophytes.</title>
        <authorList>
            <person name="Franco M.E.E."/>
            <person name="Wisecaver J.H."/>
            <person name="Arnold A.E."/>
            <person name="Ju Y.M."/>
            <person name="Slot J.C."/>
            <person name="Ahrendt S."/>
            <person name="Moore L.P."/>
            <person name="Eastman K.E."/>
            <person name="Scott K."/>
            <person name="Konkel Z."/>
            <person name="Mondo S.J."/>
            <person name="Kuo A."/>
            <person name="Hayes R.D."/>
            <person name="Haridas S."/>
            <person name="Andreopoulos B."/>
            <person name="Riley R."/>
            <person name="LaButti K."/>
            <person name="Pangilinan J."/>
            <person name="Lipzen A."/>
            <person name="Amirebrahimi M."/>
            <person name="Yan J."/>
            <person name="Adam C."/>
            <person name="Keymanesh K."/>
            <person name="Ng V."/>
            <person name="Louie K."/>
            <person name="Northen T."/>
            <person name="Drula E."/>
            <person name="Henrissat B."/>
            <person name="Hsieh H.M."/>
            <person name="Youens-Clark K."/>
            <person name="Lutzoni F."/>
            <person name="Miadlikowska J."/>
            <person name="Eastwood D.C."/>
            <person name="Hamelin R.C."/>
            <person name="Grigoriev I.V."/>
            <person name="U'Ren J.M."/>
        </authorList>
    </citation>
    <scope>NUCLEOTIDE SEQUENCE [LARGE SCALE GENOMIC DNA]</scope>
    <source>
        <strain evidence="1 2">ER1909</strain>
    </source>
</reference>
<dbReference type="EMBL" id="MU394290">
    <property type="protein sequence ID" value="KAI6090518.1"/>
    <property type="molecule type" value="Genomic_DNA"/>
</dbReference>
<sequence>MRASYSLAAVALFCHQAFAQCLNVLANNQEVSDQCSASVSEDAVALCSSYLATSTVHTATSTPVAAAAVATTTETITSARTEVVFTRVVSTETEVVTSTTSTTVTATASPVGRRQIEIDLNFLSDDACSTLTGLPTDSVPSSAISSACSCLGVSATATTTVSTVSTATPAASSTVTKSVTVSTTKTSTSTIVAYTKHTTTTTVATATQTASYDRCSVGYTSGGNGKGNRSENVDATSSQDCCEQCQEKQNCVASVYTSTTCQHLIKVSQLSGAKTSDQCPLGIEDYAFGDAGGMVYQGPCGY</sequence>
<comment type="caution">
    <text evidence="1">The sequence shown here is derived from an EMBL/GenBank/DDBJ whole genome shotgun (WGS) entry which is preliminary data.</text>
</comment>
<keyword evidence="2" id="KW-1185">Reference proteome</keyword>
<evidence type="ECO:0000313" key="1">
    <source>
        <dbReference type="EMBL" id="KAI6090518.1"/>
    </source>
</evidence>
<dbReference type="Proteomes" id="UP001497680">
    <property type="component" value="Unassembled WGS sequence"/>
</dbReference>
<organism evidence="1 2">
    <name type="scientific">Hypoxylon rubiginosum</name>
    <dbReference type="NCBI Taxonomy" id="110542"/>
    <lineage>
        <taxon>Eukaryota</taxon>
        <taxon>Fungi</taxon>
        <taxon>Dikarya</taxon>
        <taxon>Ascomycota</taxon>
        <taxon>Pezizomycotina</taxon>
        <taxon>Sordariomycetes</taxon>
        <taxon>Xylariomycetidae</taxon>
        <taxon>Xylariales</taxon>
        <taxon>Hypoxylaceae</taxon>
        <taxon>Hypoxylon</taxon>
    </lineage>
</organism>
<proteinExistence type="predicted"/>
<name>A0ACC0DD85_9PEZI</name>
<protein>
    <submittedName>
        <fullName evidence="1">Uncharacterized protein</fullName>
    </submittedName>
</protein>
<evidence type="ECO:0000313" key="2">
    <source>
        <dbReference type="Proteomes" id="UP001497680"/>
    </source>
</evidence>
<accession>A0ACC0DD85</accession>